<protein>
    <submittedName>
        <fullName evidence="1">Uncharacterized protein</fullName>
    </submittedName>
</protein>
<dbReference type="AlphaFoldDB" id="A0AAQ2S6A7"/>
<sequence>MSIELYSQSRDSLSCSDNTFDATVEFERYYMNSMQIQVNVLDPNNIFVEGARAVGKTEGVMGPRIIRVANDMPGELSFLVHKTYIALMTNVWPNIQAYFSRPVTVAGRVRPMLEYGIDYVVGEAKIPSHFRHPRYPIAYPKHSILFRDGHHLQMVSSDQPESVAGRSGVHAFIEEMKHNKGEKLKTRLFPSLRGSSAEIRMSQYYQGVTGVSDTARVDLGEDDWFEEYENNIDQALLEEIATVSLHVNAAMYKRYKLFAQQKQTTNPVILEAIRLELQKVERTLALWKPRLADMRRNATLYVRASSFCNKDILGPKFFKTQIETLDIDEFLTSICAIRHKEVVNKFFANFRKDLHQFADSYIYESILKLDLRDHFILTARYLKHYNKRDELLVGYDPGHFSSLTVGQEKDYGSELRILKEFFCYYPDEQPELARQFYEFFGQDAVNKHIILYPDRAGNKKKEDLEKITTDSRILKRELESYGFTVELMNEGQATVYHWQQFKLLLLIFGNRSNALPRILIDENECKNLCSAIMLSPLKKTDGRIELDKTSEVKVPLKLQAGLTTQIPSALIYLLFGRYGDRVQAELSSIPTDLPDNFSI</sequence>
<dbReference type="EMBL" id="CP103216">
    <property type="protein sequence ID" value="UVR56827.1"/>
    <property type="molecule type" value="Genomic_DNA"/>
</dbReference>
<evidence type="ECO:0000313" key="1">
    <source>
        <dbReference type="EMBL" id="UVR56827.1"/>
    </source>
</evidence>
<evidence type="ECO:0000313" key="2">
    <source>
        <dbReference type="Proteomes" id="UP001060330"/>
    </source>
</evidence>
<name>A0AAQ2S6A7_BACFG</name>
<dbReference type="Proteomes" id="UP001060330">
    <property type="component" value="Chromosome"/>
</dbReference>
<dbReference type="RefSeq" id="WP_196036122.1">
    <property type="nucleotide sequence ID" value="NZ_JADOZX010000029.1"/>
</dbReference>
<organism evidence="1 2">
    <name type="scientific">Bacteroides fragilis</name>
    <dbReference type="NCBI Taxonomy" id="817"/>
    <lineage>
        <taxon>Bacteria</taxon>
        <taxon>Pseudomonadati</taxon>
        <taxon>Bacteroidota</taxon>
        <taxon>Bacteroidia</taxon>
        <taxon>Bacteroidales</taxon>
        <taxon>Bacteroidaceae</taxon>
        <taxon>Bacteroides</taxon>
    </lineage>
</organism>
<accession>A0AAQ2S6A7</accession>
<gene>
    <name evidence="1" type="ORF">NXX45_01790</name>
</gene>
<proteinExistence type="predicted"/>
<reference evidence="1" key="1">
    <citation type="submission" date="2022-08" db="EMBL/GenBank/DDBJ databases">
        <title>Genome Sequencing of Bacteroides fragilis Group Isolates with Nanopore Technology.</title>
        <authorList>
            <person name="Tisza M.J."/>
            <person name="Smith D."/>
            <person name="Dekker J.P."/>
        </authorList>
    </citation>
    <scope>NUCLEOTIDE SEQUENCE</scope>
    <source>
        <strain evidence="1">BFG-70</strain>
    </source>
</reference>